<feature type="domain" description="Lycopene cyclase" evidence="9">
    <location>
        <begin position="6"/>
        <end position="89"/>
    </location>
</feature>
<protein>
    <submittedName>
        <fullName evidence="10">Lycopene cyclase domain-containing protein</fullName>
    </submittedName>
</protein>
<evidence type="ECO:0000256" key="2">
    <source>
        <dbReference type="ARBA" id="ARBA00004829"/>
    </source>
</evidence>
<evidence type="ECO:0000256" key="5">
    <source>
        <dbReference type="ARBA" id="ARBA00022989"/>
    </source>
</evidence>
<evidence type="ECO:0000256" key="1">
    <source>
        <dbReference type="ARBA" id="ARBA00004141"/>
    </source>
</evidence>
<feature type="transmembrane region" description="Helical" evidence="8">
    <location>
        <begin position="34"/>
        <end position="56"/>
    </location>
</feature>
<sequence>MSYTALASVAVLLAAVLDLAVFRTRLLRSSGFWLAYAIMLFFQLLVNGTLTGLSIVRYDPGAILGVRIAFAPVEDIAFGFALILLTLTVWVRLTSLGGGSSQRWDDR</sequence>
<evidence type="ECO:0000313" key="10">
    <source>
        <dbReference type="EMBL" id="MDT0261699.1"/>
    </source>
</evidence>
<dbReference type="Pfam" id="PF18916">
    <property type="entry name" value="Lycopene_cyc"/>
    <property type="match status" value="1"/>
</dbReference>
<comment type="pathway">
    <text evidence="2">Carotenoid biosynthesis.</text>
</comment>
<keyword evidence="3 8" id="KW-0812">Transmembrane</keyword>
<accession>A0ABU2JAM7</accession>
<dbReference type="RefSeq" id="WP_311422852.1">
    <property type="nucleotide sequence ID" value="NZ_JAVREH010000009.1"/>
</dbReference>
<dbReference type="EMBL" id="JAVREH010000009">
    <property type="protein sequence ID" value="MDT0261699.1"/>
    <property type="molecule type" value="Genomic_DNA"/>
</dbReference>
<reference evidence="11" key="1">
    <citation type="submission" date="2023-07" db="EMBL/GenBank/DDBJ databases">
        <title>30 novel species of actinomycetes from the DSMZ collection.</title>
        <authorList>
            <person name="Nouioui I."/>
        </authorList>
    </citation>
    <scope>NUCLEOTIDE SEQUENCE [LARGE SCALE GENOMIC DNA]</scope>
    <source>
        <strain evidence="11">DSM 44399</strain>
    </source>
</reference>
<dbReference type="NCBIfam" id="TIGR03462">
    <property type="entry name" value="CarR_dom_SF"/>
    <property type="match status" value="1"/>
</dbReference>
<gene>
    <name evidence="10" type="ORF">RM423_09860</name>
</gene>
<keyword evidence="7" id="KW-0413">Isomerase</keyword>
<comment type="caution">
    <text evidence="10">The sequence shown here is derived from an EMBL/GenBank/DDBJ whole genome shotgun (WGS) entry which is preliminary data.</text>
</comment>
<name>A0ABU2JAM7_9ACTN</name>
<evidence type="ECO:0000256" key="8">
    <source>
        <dbReference type="SAM" id="Phobius"/>
    </source>
</evidence>
<evidence type="ECO:0000259" key="9">
    <source>
        <dbReference type="Pfam" id="PF18916"/>
    </source>
</evidence>
<keyword evidence="4" id="KW-0125">Carotenoid biosynthesis</keyword>
<keyword evidence="5 8" id="KW-1133">Transmembrane helix</keyword>
<evidence type="ECO:0000313" key="11">
    <source>
        <dbReference type="Proteomes" id="UP001183176"/>
    </source>
</evidence>
<feature type="transmembrane region" description="Helical" evidence="8">
    <location>
        <begin position="76"/>
        <end position="93"/>
    </location>
</feature>
<evidence type="ECO:0000256" key="6">
    <source>
        <dbReference type="ARBA" id="ARBA00023136"/>
    </source>
</evidence>
<evidence type="ECO:0000256" key="7">
    <source>
        <dbReference type="ARBA" id="ARBA00023235"/>
    </source>
</evidence>
<comment type="subcellular location">
    <subcellularLocation>
        <location evidence="1">Membrane</location>
        <topology evidence="1">Multi-pass membrane protein</topology>
    </subcellularLocation>
</comment>
<feature type="transmembrane region" description="Helical" evidence="8">
    <location>
        <begin position="6"/>
        <end position="22"/>
    </location>
</feature>
<proteinExistence type="predicted"/>
<keyword evidence="11" id="KW-1185">Reference proteome</keyword>
<organism evidence="10 11">
    <name type="scientific">Jatrophihabitans lederbergiae</name>
    <dbReference type="NCBI Taxonomy" id="3075547"/>
    <lineage>
        <taxon>Bacteria</taxon>
        <taxon>Bacillati</taxon>
        <taxon>Actinomycetota</taxon>
        <taxon>Actinomycetes</taxon>
        <taxon>Jatrophihabitantales</taxon>
        <taxon>Jatrophihabitantaceae</taxon>
        <taxon>Jatrophihabitans</taxon>
    </lineage>
</organism>
<dbReference type="InterPro" id="IPR017825">
    <property type="entry name" value="Lycopene_cyclase_dom"/>
</dbReference>
<dbReference type="Proteomes" id="UP001183176">
    <property type="component" value="Unassembled WGS sequence"/>
</dbReference>
<evidence type="ECO:0000256" key="3">
    <source>
        <dbReference type="ARBA" id="ARBA00022692"/>
    </source>
</evidence>
<evidence type="ECO:0000256" key="4">
    <source>
        <dbReference type="ARBA" id="ARBA00022746"/>
    </source>
</evidence>
<keyword evidence="6 8" id="KW-0472">Membrane</keyword>